<keyword evidence="3 6" id="KW-0863">Zinc-finger</keyword>
<evidence type="ECO:0000256" key="4">
    <source>
        <dbReference type="ARBA" id="ARBA00022833"/>
    </source>
</evidence>
<dbReference type="CDD" id="cd16517">
    <property type="entry name" value="RING-HC_MAT1"/>
    <property type="match status" value="1"/>
</dbReference>
<keyword evidence="10" id="KW-1185">Reference proteome</keyword>
<dbReference type="InterPro" id="IPR015877">
    <property type="entry name" value="MAT1_centre"/>
</dbReference>
<comment type="caution">
    <text evidence="9">The sequence shown here is derived from an EMBL/GenBank/DDBJ whole genome shotgun (WGS) entry which is preliminary data.</text>
</comment>
<keyword evidence="7" id="KW-0175">Coiled coil</keyword>
<gene>
    <name evidence="9" type="ORF">GBAR_LOCUS4015</name>
</gene>
<protein>
    <submittedName>
        <fullName evidence="9">CDK-activating kinase assembly factor MAT1</fullName>
    </submittedName>
</protein>
<evidence type="ECO:0000313" key="10">
    <source>
        <dbReference type="Proteomes" id="UP001174909"/>
    </source>
</evidence>
<dbReference type="Gene3D" id="3.30.40.10">
    <property type="entry name" value="Zinc/RING finger domain, C3HC4 (zinc finger)"/>
    <property type="match status" value="1"/>
</dbReference>
<dbReference type="GO" id="GO:0006357">
    <property type="term" value="P:regulation of transcription by RNA polymerase II"/>
    <property type="evidence" value="ECO:0007669"/>
    <property type="project" value="TreeGrafter"/>
</dbReference>
<evidence type="ECO:0000256" key="7">
    <source>
        <dbReference type="SAM" id="Coils"/>
    </source>
</evidence>
<proteinExistence type="predicted"/>
<dbReference type="GO" id="GO:0016301">
    <property type="term" value="F:kinase activity"/>
    <property type="evidence" value="ECO:0007669"/>
    <property type="project" value="UniProtKB-KW"/>
</dbReference>
<dbReference type="Pfam" id="PF17121">
    <property type="entry name" value="zf-C3HC4_5"/>
    <property type="match status" value="1"/>
</dbReference>
<dbReference type="EMBL" id="CASHTH010000571">
    <property type="protein sequence ID" value="CAI8004831.1"/>
    <property type="molecule type" value="Genomic_DNA"/>
</dbReference>
<reference evidence="9" key="1">
    <citation type="submission" date="2023-03" db="EMBL/GenBank/DDBJ databases">
        <authorList>
            <person name="Steffen K."/>
            <person name="Cardenas P."/>
        </authorList>
    </citation>
    <scope>NUCLEOTIDE SEQUENCE</scope>
</reference>
<dbReference type="Pfam" id="PF06391">
    <property type="entry name" value="MAT1"/>
    <property type="match status" value="1"/>
</dbReference>
<dbReference type="InterPro" id="IPR057657">
    <property type="entry name" value="MAT1_CAK-anch"/>
</dbReference>
<dbReference type="GO" id="GO:0061575">
    <property type="term" value="F:cyclin-dependent protein serine/threonine kinase activator activity"/>
    <property type="evidence" value="ECO:0007669"/>
    <property type="project" value="InterPro"/>
</dbReference>
<dbReference type="Proteomes" id="UP001174909">
    <property type="component" value="Unassembled WGS sequence"/>
</dbReference>
<dbReference type="GO" id="GO:0006289">
    <property type="term" value="P:nucleotide-excision repair"/>
    <property type="evidence" value="ECO:0007669"/>
    <property type="project" value="InterPro"/>
</dbReference>
<feature type="coiled-coil region" evidence="7">
    <location>
        <begin position="135"/>
        <end position="162"/>
    </location>
</feature>
<keyword evidence="5" id="KW-0539">Nucleus</keyword>
<evidence type="ECO:0000313" key="9">
    <source>
        <dbReference type="EMBL" id="CAI8004831.1"/>
    </source>
</evidence>
<keyword evidence="9" id="KW-0808">Transferase</keyword>
<keyword evidence="2" id="KW-0479">Metal-binding</keyword>
<evidence type="ECO:0000256" key="3">
    <source>
        <dbReference type="ARBA" id="ARBA00022771"/>
    </source>
</evidence>
<accession>A0AA35W5S6</accession>
<dbReference type="InterPro" id="IPR004575">
    <property type="entry name" value="MAT1/Tfb3"/>
</dbReference>
<dbReference type="PANTHER" id="PTHR12683">
    <property type="entry name" value="CDK-ACTIVATING KINASE ASSEMBLY FACTOR MAT1"/>
    <property type="match status" value="1"/>
</dbReference>
<dbReference type="PROSITE" id="PS50089">
    <property type="entry name" value="ZF_RING_2"/>
    <property type="match status" value="1"/>
</dbReference>
<dbReference type="GO" id="GO:0008270">
    <property type="term" value="F:zinc ion binding"/>
    <property type="evidence" value="ECO:0007669"/>
    <property type="project" value="UniProtKB-KW"/>
</dbReference>
<evidence type="ECO:0000256" key="2">
    <source>
        <dbReference type="ARBA" id="ARBA00022723"/>
    </source>
</evidence>
<dbReference type="Pfam" id="PF25811">
    <property type="entry name" value="CAK-anch_MAT1"/>
    <property type="match status" value="1"/>
</dbReference>
<dbReference type="NCBIfam" id="TIGR00570">
    <property type="entry name" value="cdk7"/>
    <property type="match status" value="1"/>
</dbReference>
<name>A0AA35W5S6_GEOBA</name>
<comment type="subcellular location">
    <subcellularLocation>
        <location evidence="1">Nucleus</location>
    </subcellularLocation>
</comment>
<dbReference type="AlphaFoldDB" id="A0AA35W5S6"/>
<sequence length="321" mass="36772">MERVCPRCRTSSYDKPSLKLLVNVCGHHICESCVDVVFARPTAPCPECGVALRRSLYRAQQFEDPMVEREVDIRKKVLQDYNQLEGDFPSLQAYNDYLEEVESIVYNLCNGVDVEVTREKMEQYRRDHQTFIMKNREKRRQLERLTQQEVREEQQLQELRNRQALASAKGEAREKKRDMQSVIHELMVSERPAEEVVASHAAAAAQSEAEPTTKHITFPTFQRSMGTAVFDMVPSTKERENYTYQPPSQNLLGPGVPDLEELGDYGYLTHVREVEIPHVGSGYMAAYGCHRALQEAFSGLFFSTQDQRNDSQISCVSPDVV</sequence>
<dbReference type="GO" id="GO:0005675">
    <property type="term" value="C:transcription factor TFIIH holo complex"/>
    <property type="evidence" value="ECO:0007669"/>
    <property type="project" value="InterPro"/>
</dbReference>
<keyword evidence="9" id="KW-0418">Kinase</keyword>
<feature type="domain" description="RING-type" evidence="8">
    <location>
        <begin position="5"/>
        <end position="48"/>
    </location>
</feature>
<dbReference type="PROSITE" id="PS00518">
    <property type="entry name" value="ZF_RING_1"/>
    <property type="match status" value="1"/>
</dbReference>
<evidence type="ECO:0000256" key="6">
    <source>
        <dbReference type="PROSITE-ProRule" id="PRU00175"/>
    </source>
</evidence>
<dbReference type="PANTHER" id="PTHR12683:SF13">
    <property type="entry name" value="CDK-ACTIVATING KINASE ASSEMBLY FACTOR MAT1"/>
    <property type="match status" value="1"/>
</dbReference>
<dbReference type="SUPFAM" id="SSF57850">
    <property type="entry name" value="RING/U-box"/>
    <property type="match status" value="1"/>
</dbReference>
<dbReference type="InterPro" id="IPR017907">
    <property type="entry name" value="Znf_RING_CS"/>
</dbReference>
<dbReference type="InterPro" id="IPR001841">
    <property type="entry name" value="Znf_RING"/>
</dbReference>
<keyword evidence="4" id="KW-0862">Zinc</keyword>
<evidence type="ECO:0000259" key="8">
    <source>
        <dbReference type="PROSITE" id="PS50089"/>
    </source>
</evidence>
<evidence type="ECO:0000256" key="5">
    <source>
        <dbReference type="ARBA" id="ARBA00023242"/>
    </source>
</evidence>
<organism evidence="9 10">
    <name type="scientific">Geodia barretti</name>
    <name type="common">Barrett's horny sponge</name>
    <dbReference type="NCBI Taxonomy" id="519541"/>
    <lineage>
        <taxon>Eukaryota</taxon>
        <taxon>Metazoa</taxon>
        <taxon>Porifera</taxon>
        <taxon>Demospongiae</taxon>
        <taxon>Heteroscleromorpha</taxon>
        <taxon>Tetractinellida</taxon>
        <taxon>Astrophorina</taxon>
        <taxon>Geodiidae</taxon>
        <taxon>Geodia</taxon>
    </lineage>
</organism>
<dbReference type="InterPro" id="IPR013083">
    <property type="entry name" value="Znf_RING/FYVE/PHD"/>
</dbReference>
<evidence type="ECO:0000256" key="1">
    <source>
        <dbReference type="ARBA" id="ARBA00004123"/>
    </source>
</evidence>